<dbReference type="EMBL" id="AP019782">
    <property type="protein sequence ID" value="BBL70590.1"/>
    <property type="molecule type" value="Genomic_DNA"/>
</dbReference>
<reference evidence="2" key="1">
    <citation type="submission" date="2019-06" db="EMBL/GenBank/DDBJ databases">
        <title>Complete genome sequence of Methylogaea oryzae strain JCM16910.</title>
        <authorList>
            <person name="Asakawa S."/>
        </authorList>
    </citation>
    <scope>NUCLEOTIDE SEQUENCE</scope>
    <source>
        <strain evidence="2">E10</strain>
    </source>
</reference>
<feature type="transmembrane region" description="Helical" evidence="1">
    <location>
        <begin position="956"/>
        <end position="976"/>
    </location>
</feature>
<feature type="transmembrane region" description="Helical" evidence="1">
    <location>
        <begin position="337"/>
        <end position="354"/>
    </location>
</feature>
<sequence length="1011" mass="109124">MKDFNLSQWAITNQALVLYALLVLLVAGVFSYRALPQKEDPDFTFKVMSVNLRWPGATAKQMEELATVPLEDALQATPWLDRINSYSQPGEAHVLLSLKDATPPGERDRAWEAVRRKLADLRGRWPEGMEEPVADDEMGDIFGSIYALSADHADYAELERQARRVRTELLKIEQVDKVKLIGTQNEAVYVECSPATLSKLGLAPQRIAAVLKERNALEPAGAIEAGHAIARLRLGGDFAPPNGIADIAVAGQNQLYRLGDICRVQRGPEEPAAFKMKAMGDDAIGLAVSAAPGSDAIELGRRLNDTIDAVRAGLPPDTQIRLLTDQPKVVQKSTHELMQSLFEALAIVLAVSFLSLGGRAGLVVALSIPVVMAGTFLLMKLCGVELQRVSIGALIIAIGLLVDDAMIAVEMMKVKLEQGLSKTAAAVFAYKSTAFPMLTGTLITAAAFMPVGLAQSDAGEYTFSICLVVTIALLVSWLVAVIFTPYLGFKLLHEHPLHVEPLYDNRFYTAFRKLVIACLDYRKTTIAATVAIFALSLAGFTQVQQQFFPPSERPELLVDVWLPEGASAAATEARAEEIAGKLKGDADILHYASYIGGPAPRFYLPLDIQLPAANYAQIVLTTHDMRAREAVLQRIRDLIAKDYRNAGVRVSRLENGPPVGYPVQFRVTGENPDTLREIADRVLRVVKANPHVENVSQDGGVAVTTLAIEVDRDKARALGVSPQSLARQLQALSQDTVGHYRDDGKQIPIVMRADEAARRSPEALARSAILTSKGDSVPLAAFARLKEAEEPGILWRLNRQPVITVRADVSDQVEAPEVSQAIDQALAGLRAGLPAGYAVEAGGALEGSDQSQDSIVAVLPLMGIVILTLLMLQLKRFSLVALVLLTAPLGLIGVTAALLPFHIPFGFVAMLGVISLAGMIMRNSLILVDQIEQDVALGLSRFEAIVDSTVRRARPILLTAAAAILAMVPLTGSVFWGPMAAVIMGGLLVATLLTLLYLPALYAAWFRVSSP</sequence>
<dbReference type="GO" id="GO:0005886">
    <property type="term" value="C:plasma membrane"/>
    <property type="evidence" value="ECO:0007669"/>
    <property type="project" value="TreeGrafter"/>
</dbReference>
<feature type="transmembrane region" description="Helical" evidence="1">
    <location>
        <begin position="982"/>
        <end position="1005"/>
    </location>
</feature>
<feature type="transmembrane region" description="Helical" evidence="1">
    <location>
        <begin position="854"/>
        <end position="872"/>
    </location>
</feature>
<feature type="transmembrane region" description="Helical" evidence="1">
    <location>
        <begin position="461"/>
        <end position="483"/>
    </location>
</feature>
<feature type="transmembrane region" description="Helical" evidence="1">
    <location>
        <begin position="361"/>
        <end position="379"/>
    </location>
</feature>
<dbReference type="PANTHER" id="PTHR32063">
    <property type="match status" value="1"/>
</dbReference>
<gene>
    <name evidence="2" type="ORF">MoryE10_11960</name>
</gene>
<feature type="transmembrane region" description="Helical" evidence="1">
    <location>
        <begin position="391"/>
        <end position="412"/>
    </location>
</feature>
<keyword evidence="1" id="KW-1133">Transmembrane helix</keyword>
<dbReference type="PANTHER" id="PTHR32063:SF18">
    <property type="entry name" value="CATION EFFLUX SYSTEM PROTEIN"/>
    <property type="match status" value="1"/>
</dbReference>
<dbReference type="InterPro" id="IPR001036">
    <property type="entry name" value="Acrflvin-R"/>
</dbReference>
<proteinExistence type="predicted"/>
<keyword evidence="3" id="KW-1185">Reference proteome</keyword>
<keyword evidence="1" id="KW-0472">Membrane</keyword>
<dbReference type="RefSeq" id="WP_221048525.1">
    <property type="nucleotide sequence ID" value="NZ_AP019782.1"/>
</dbReference>
<dbReference type="Proteomes" id="UP000824988">
    <property type="component" value="Chromosome"/>
</dbReference>
<feature type="transmembrane region" description="Helical" evidence="1">
    <location>
        <begin position="424"/>
        <end position="449"/>
    </location>
</feature>
<evidence type="ECO:0000256" key="1">
    <source>
        <dbReference type="SAM" id="Phobius"/>
    </source>
</evidence>
<evidence type="ECO:0000313" key="2">
    <source>
        <dbReference type="EMBL" id="BBL70590.1"/>
    </source>
</evidence>
<accession>A0A8D5ALY3</accession>
<dbReference type="KEGG" id="moz:MoryE10_11960"/>
<dbReference type="GO" id="GO:0042910">
    <property type="term" value="F:xenobiotic transmembrane transporter activity"/>
    <property type="evidence" value="ECO:0007669"/>
    <property type="project" value="TreeGrafter"/>
</dbReference>
<evidence type="ECO:0000313" key="3">
    <source>
        <dbReference type="Proteomes" id="UP000824988"/>
    </source>
</evidence>
<feature type="transmembrane region" description="Helical" evidence="1">
    <location>
        <begin position="879"/>
        <end position="899"/>
    </location>
</feature>
<name>A0A8D5ALY3_9GAMM</name>
<dbReference type="AlphaFoldDB" id="A0A8D5ALY3"/>
<dbReference type="Pfam" id="PF00873">
    <property type="entry name" value="ACR_tran"/>
    <property type="match status" value="1"/>
</dbReference>
<feature type="transmembrane region" description="Helical" evidence="1">
    <location>
        <begin position="905"/>
        <end position="921"/>
    </location>
</feature>
<protein>
    <submittedName>
        <fullName evidence="2">Resistance-nodulation-cell division (RND) efflux transporter</fullName>
    </submittedName>
</protein>
<keyword evidence="1" id="KW-0812">Transmembrane</keyword>
<organism evidence="2 3">
    <name type="scientific">Methylogaea oryzae</name>
    <dbReference type="NCBI Taxonomy" id="1295382"/>
    <lineage>
        <taxon>Bacteria</taxon>
        <taxon>Pseudomonadati</taxon>
        <taxon>Pseudomonadota</taxon>
        <taxon>Gammaproteobacteria</taxon>
        <taxon>Methylococcales</taxon>
        <taxon>Methylococcaceae</taxon>
        <taxon>Methylogaea</taxon>
    </lineage>
</organism>